<feature type="region of interest" description="Disordered" evidence="1">
    <location>
        <begin position="128"/>
        <end position="154"/>
    </location>
</feature>
<evidence type="ECO:0000313" key="3">
    <source>
        <dbReference type="Proteomes" id="UP000275078"/>
    </source>
</evidence>
<dbReference type="EMBL" id="ML119681">
    <property type="protein sequence ID" value="RPA81290.1"/>
    <property type="molecule type" value="Genomic_DNA"/>
</dbReference>
<sequence length="305" mass="34161">MPPPATHQIDLGERATAKRNSDCGIHHQGPLNSREEVVETKKKWDNAGCLTYTAWFKPKSASDREKKVVAFVQELPLSDASKPITSVIVANQHRYMSHKSFLKRKPPASPTPADVQPSKRILLDAASATATAKRRDSPMQSQPMEDDAATGFPSPVRTETELCAARNGRNWTSKLTTALDEYKSQIKSQMEDGFKKYMENLTSYDAVFRNELAYRENVWNAKEESLGARELALAAAEKDLEEKRCRLDGERLLWKKKLEDAEREKGETTGDVVMWRKKYEGLISTLHGVIPGKEAIGGLKSDGEL</sequence>
<proteinExistence type="predicted"/>
<evidence type="ECO:0000313" key="2">
    <source>
        <dbReference type="EMBL" id="RPA81290.1"/>
    </source>
</evidence>
<accession>A0A3N4IAX2</accession>
<keyword evidence="3" id="KW-1185">Reference proteome</keyword>
<reference evidence="2 3" key="1">
    <citation type="journal article" date="2018" name="Nat. Ecol. Evol.">
        <title>Pezizomycetes genomes reveal the molecular basis of ectomycorrhizal truffle lifestyle.</title>
        <authorList>
            <person name="Murat C."/>
            <person name="Payen T."/>
            <person name="Noel B."/>
            <person name="Kuo A."/>
            <person name="Morin E."/>
            <person name="Chen J."/>
            <person name="Kohler A."/>
            <person name="Krizsan K."/>
            <person name="Balestrini R."/>
            <person name="Da Silva C."/>
            <person name="Montanini B."/>
            <person name="Hainaut M."/>
            <person name="Levati E."/>
            <person name="Barry K.W."/>
            <person name="Belfiori B."/>
            <person name="Cichocki N."/>
            <person name="Clum A."/>
            <person name="Dockter R.B."/>
            <person name="Fauchery L."/>
            <person name="Guy J."/>
            <person name="Iotti M."/>
            <person name="Le Tacon F."/>
            <person name="Lindquist E.A."/>
            <person name="Lipzen A."/>
            <person name="Malagnac F."/>
            <person name="Mello A."/>
            <person name="Molinier V."/>
            <person name="Miyauchi S."/>
            <person name="Poulain J."/>
            <person name="Riccioni C."/>
            <person name="Rubini A."/>
            <person name="Sitrit Y."/>
            <person name="Splivallo R."/>
            <person name="Traeger S."/>
            <person name="Wang M."/>
            <person name="Zifcakova L."/>
            <person name="Wipf D."/>
            <person name="Zambonelli A."/>
            <person name="Paolocci F."/>
            <person name="Nowrousian M."/>
            <person name="Ottonello S."/>
            <person name="Baldrian P."/>
            <person name="Spatafora J.W."/>
            <person name="Henrissat B."/>
            <person name="Nagy L.G."/>
            <person name="Aury J.M."/>
            <person name="Wincker P."/>
            <person name="Grigoriev I.V."/>
            <person name="Bonfante P."/>
            <person name="Martin F.M."/>
        </authorList>
    </citation>
    <scope>NUCLEOTIDE SEQUENCE [LARGE SCALE GENOMIC DNA]</scope>
    <source>
        <strain evidence="2 3">RN42</strain>
    </source>
</reference>
<evidence type="ECO:0000256" key="1">
    <source>
        <dbReference type="SAM" id="MobiDB-lite"/>
    </source>
</evidence>
<dbReference type="Proteomes" id="UP000275078">
    <property type="component" value="Unassembled WGS sequence"/>
</dbReference>
<gene>
    <name evidence="2" type="ORF">BJ508DRAFT_326670</name>
</gene>
<protein>
    <submittedName>
        <fullName evidence="2">Uncharacterized protein</fullName>
    </submittedName>
</protein>
<dbReference type="AlphaFoldDB" id="A0A3N4IAX2"/>
<name>A0A3N4IAX2_ASCIM</name>
<organism evidence="2 3">
    <name type="scientific">Ascobolus immersus RN42</name>
    <dbReference type="NCBI Taxonomy" id="1160509"/>
    <lineage>
        <taxon>Eukaryota</taxon>
        <taxon>Fungi</taxon>
        <taxon>Dikarya</taxon>
        <taxon>Ascomycota</taxon>
        <taxon>Pezizomycotina</taxon>
        <taxon>Pezizomycetes</taxon>
        <taxon>Pezizales</taxon>
        <taxon>Ascobolaceae</taxon>
        <taxon>Ascobolus</taxon>
    </lineage>
</organism>
<feature type="compositionally biased region" description="Basic and acidic residues" evidence="1">
    <location>
        <begin position="10"/>
        <end position="25"/>
    </location>
</feature>
<feature type="region of interest" description="Disordered" evidence="1">
    <location>
        <begin position="1"/>
        <end position="29"/>
    </location>
</feature>